<dbReference type="Gene3D" id="1.10.8.430">
    <property type="entry name" value="Helical domain of apoptotic protease-activating factors"/>
    <property type="match status" value="1"/>
</dbReference>
<evidence type="ECO:0000259" key="10">
    <source>
        <dbReference type="Pfam" id="PF23598"/>
    </source>
</evidence>
<feature type="compositionally biased region" description="Acidic residues" evidence="7">
    <location>
        <begin position="818"/>
        <end position="847"/>
    </location>
</feature>
<dbReference type="InterPro" id="IPR041118">
    <property type="entry name" value="Rx_N"/>
</dbReference>
<evidence type="ECO:0000256" key="2">
    <source>
        <dbReference type="ARBA" id="ARBA00022614"/>
    </source>
</evidence>
<evidence type="ECO:0000256" key="1">
    <source>
        <dbReference type="ARBA" id="ARBA00008894"/>
    </source>
</evidence>
<dbReference type="CDD" id="cd14798">
    <property type="entry name" value="RX-CC_like"/>
    <property type="match status" value="1"/>
</dbReference>
<dbReference type="InterPro" id="IPR002182">
    <property type="entry name" value="NB-ARC"/>
</dbReference>
<reference evidence="11" key="1">
    <citation type="journal article" date="2013" name="Nature">
        <title>Draft genome of the wheat A-genome progenitor Triticum urartu.</title>
        <authorList>
            <person name="Ling H.Q."/>
            <person name="Zhao S."/>
            <person name="Liu D."/>
            <person name="Wang J."/>
            <person name="Sun H."/>
            <person name="Zhang C."/>
            <person name="Fan H."/>
            <person name="Li D."/>
            <person name="Dong L."/>
            <person name="Tao Y."/>
            <person name="Gao C."/>
            <person name="Wu H."/>
            <person name="Li Y."/>
            <person name="Cui Y."/>
            <person name="Guo X."/>
            <person name="Zheng S."/>
            <person name="Wang B."/>
            <person name="Yu K."/>
            <person name="Liang Q."/>
            <person name="Yang W."/>
            <person name="Lou X."/>
            <person name="Chen J."/>
            <person name="Feng M."/>
            <person name="Jian J."/>
            <person name="Zhang X."/>
            <person name="Luo G."/>
            <person name="Jiang Y."/>
            <person name="Liu J."/>
            <person name="Wang Z."/>
            <person name="Sha Y."/>
            <person name="Zhang B."/>
            <person name="Wu H."/>
            <person name="Tang D."/>
            <person name="Shen Q."/>
            <person name="Xue P."/>
            <person name="Zou S."/>
            <person name="Wang X."/>
            <person name="Liu X."/>
            <person name="Wang F."/>
            <person name="Yang Y."/>
            <person name="An X."/>
            <person name="Dong Z."/>
            <person name="Zhang K."/>
            <person name="Zhang X."/>
            <person name="Luo M.C."/>
            <person name="Dvorak J."/>
            <person name="Tong Y."/>
            <person name="Wang J."/>
            <person name="Yang H."/>
            <person name="Li Z."/>
            <person name="Wang D."/>
            <person name="Zhang A."/>
            <person name="Wang J."/>
        </authorList>
    </citation>
    <scope>NUCLEOTIDE SEQUENCE</scope>
</reference>
<evidence type="ECO:0000259" key="9">
    <source>
        <dbReference type="Pfam" id="PF18052"/>
    </source>
</evidence>
<evidence type="ECO:0000313" key="11">
    <source>
        <dbReference type="EMBL" id="EMS59819.1"/>
    </source>
</evidence>
<dbReference type="PANTHER" id="PTHR19338:SF16">
    <property type="entry name" value="AAA+ ATPASE DOMAIN-CONTAINING PROTEIN"/>
    <property type="match status" value="1"/>
</dbReference>
<comment type="similarity">
    <text evidence="1">Belongs to the disease resistance NB-LRR family.</text>
</comment>
<dbReference type="Gene3D" id="3.40.50.300">
    <property type="entry name" value="P-loop containing nucleotide triphosphate hydrolases"/>
    <property type="match status" value="1"/>
</dbReference>
<feature type="domain" description="NB-ARC" evidence="8">
    <location>
        <begin position="194"/>
        <end position="355"/>
    </location>
</feature>
<dbReference type="GO" id="GO:0051707">
    <property type="term" value="P:response to other organism"/>
    <property type="evidence" value="ECO:0007669"/>
    <property type="project" value="UniProtKB-ARBA"/>
</dbReference>
<gene>
    <name evidence="11" type="ORF">TRIUR3_32848</name>
</gene>
<accession>M8AGI7</accession>
<feature type="domain" description="Disease resistance R13L4/SHOC-2-like LRR" evidence="10">
    <location>
        <begin position="461"/>
        <end position="807"/>
    </location>
</feature>
<keyword evidence="5" id="KW-0611">Plant defense</keyword>
<dbReference type="PANTHER" id="PTHR19338">
    <property type="entry name" value="TRANSLOCASE OF INNER MITOCHONDRIAL MEMBRANE 13 HOMOLOG"/>
    <property type="match status" value="1"/>
</dbReference>
<dbReference type="Pfam" id="PF00931">
    <property type="entry name" value="NB-ARC"/>
    <property type="match status" value="1"/>
</dbReference>
<keyword evidence="6" id="KW-0175">Coiled coil</keyword>
<evidence type="ECO:0000256" key="6">
    <source>
        <dbReference type="ARBA" id="ARBA00023054"/>
    </source>
</evidence>
<dbReference type="eggNOG" id="KOG4658">
    <property type="taxonomic scope" value="Eukaryota"/>
</dbReference>
<dbReference type="Pfam" id="PF23598">
    <property type="entry name" value="LRR_14"/>
    <property type="match status" value="1"/>
</dbReference>
<sequence>MQVVTGAMGSLLPKLGQLLMEEYNLQKNAKKGVESLVREMKSMHAALCKVAEVPRHQLDEQVKLWADEVRDLSYDIEDIVDKFIVRVEGPSKPAADGNKLTDLVEKMANLFNKGKARRQIASAIKEINKDVQEVANRRGRYTVDNILPKPTAVTTIDPRLRALYTEVTELVGIYGKRDQELLKLLALGDEDPSNKRPKIVSVVGFGGLGKTTLVRAVYDKIKGGFDSRAFVPIGQNPDMKKIFRDILIGLDKNTYTNINLMVLDEKQLIEEIRDFLHDKRYLVVIDDIWDGKLWGDIKLAFSNMNNLGSRLITTTRIFSVSIACCPSTHDSIYQMEPLSDSDSTRLFCKRIFSSENKCPSELKEVSRDILKKCGGVPLAILTIASLLTVGHQIKPKVEWQVLLDSIGRGLTVEATEAKFLTILESNKDVTSSHRNIRRLSLQNTEEDQQAAPLINSMCISQVRSINVFPPAVTIMPAISSFGVLRVLDLCRCRIGAINFQPNLRDIGYLFHLRYLGLKETGRTNDMRHLPSSMWKLQKLMAIRVSSRCYWHPGVLGNLASLEVVEGIYASPSTVQELGCLARLRKLDIYFFDWSLEVEETFVETIYNLHDIRSLRIACDDVPYLDLLGGRWEPPRCLCKYTFTSDHIACSGLPMWITKCGPSHLSNLSSFHIRVKDVQQEDVQILGRLPTLRHLWISSTHQTKRLLVIGADEFRCVIAFGMHCEPANQVVFQQGALPNAEYVRFNLGVRVAKEDGDSDLFELGLGNLLSLQGGLVEIHWDGVTIMEAEEACAAVRNAVNTHPNHPSIDLYMEPEIAEDTDDEDDDEYDEDDDEYDDDDDGDGDDSSDEGERMDLEYIPAHTFLLAFSARVSCGDGWWA</sequence>
<dbReference type="STRING" id="4572.M8AGI7"/>
<dbReference type="Pfam" id="PF18052">
    <property type="entry name" value="Rx_N"/>
    <property type="match status" value="1"/>
</dbReference>
<keyword evidence="4" id="KW-0547">Nucleotide-binding</keyword>
<dbReference type="InterPro" id="IPR055414">
    <property type="entry name" value="LRR_R13L4/SHOC2-like"/>
</dbReference>
<dbReference type="InterPro" id="IPR032675">
    <property type="entry name" value="LRR_dom_sf"/>
</dbReference>
<dbReference type="Gene3D" id="1.20.5.4130">
    <property type="match status" value="1"/>
</dbReference>
<evidence type="ECO:0000256" key="3">
    <source>
        <dbReference type="ARBA" id="ARBA00022737"/>
    </source>
</evidence>
<dbReference type="InterPro" id="IPR038005">
    <property type="entry name" value="RX-like_CC"/>
</dbReference>
<dbReference type="InterPro" id="IPR042197">
    <property type="entry name" value="Apaf_helical"/>
</dbReference>
<evidence type="ECO:0000256" key="5">
    <source>
        <dbReference type="ARBA" id="ARBA00022821"/>
    </source>
</evidence>
<dbReference type="GO" id="GO:0043531">
    <property type="term" value="F:ADP binding"/>
    <property type="evidence" value="ECO:0007669"/>
    <property type="project" value="InterPro"/>
</dbReference>
<dbReference type="OMA" id="HIACSAL"/>
<feature type="region of interest" description="Disordered" evidence="7">
    <location>
        <begin position="818"/>
        <end position="852"/>
    </location>
</feature>
<evidence type="ECO:0000256" key="7">
    <source>
        <dbReference type="SAM" id="MobiDB-lite"/>
    </source>
</evidence>
<name>M8AGI7_TRIUA</name>
<dbReference type="Gene3D" id="3.80.10.10">
    <property type="entry name" value="Ribonuclease Inhibitor"/>
    <property type="match status" value="1"/>
</dbReference>
<proteinExistence type="inferred from homology"/>
<dbReference type="AlphaFoldDB" id="M8AGI7"/>
<feature type="domain" description="Disease resistance N-terminal" evidence="9">
    <location>
        <begin position="7"/>
        <end position="89"/>
    </location>
</feature>
<dbReference type="PRINTS" id="PR00364">
    <property type="entry name" value="DISEASERSIST"/>
</dbReference>
<keyword evidence="3" id="KW-0677">Repeat</keyword>
<dbReference type="GO" id="GO:0006952">
    <property type="term" value="P:defense response"/>
    <property type="evidence" value="ECO:0007669"/>
    <property type="project" value="UniProtKB-KW"/>
</dbReference>
<evidence type="ECO:0000256" key="4">
    <source>
        <dbReference type="ARBA" id="ARBA00022741"/>
    </source>
</evidence>
<evidence type="ECO:0000259" key="8">
    <source>
        <dbReference type="Pfam" id="PF00931"/>
    </source>
</evidence>
<protein>
    <submittedName>
        <fullName evidence="11">Disease resistance protein RPP13</fullName>
    </submittedName>
</protein>
<keyword evidence="2" id="KW-0433">Leucine-rich repeat</keyword>
<dbReference type="InterPro" id="IPR027417">
    <property type="entry name" value="P-loop_NTPase"/>
</dbReference>
<dbReference type="SUPFAM" id="SSF52540">
    <property type="entry name" value="P-loop containing nucleoside triphosphate hydrolases"/>
    <property type="match status" value="1"/>
</dbReference>
<dbReference type="SUPFAM" id="SSF52047">
    <property type="entry name" value="RNI-like"/>
    <property type="match status" value="1"/>
</dbReference>
<organism evidence="11">
    <name type="scientific">Triticum urartu</name>
    <name type="common">Red wild einkorn</name>
    <name type="synonym">Crithodium urartu</name>
    <dbReference type="NCBI Taxonomy" id="4572"/>
    <lineage>
        <taxon>Eukaryota</taxon>
        <taxon>Viridiplantae</taxon>
        <taxon>Streptophyta</taxon>
        <taxon>Embryophyta</taxon>
        <taxon>Tracheophyta</taxon>
        <taxon>Spermatophyta</taxon>
        <taxon>Magnoliopsida</taxon>
        <taxon>Liliopsida</taxon>
        <taxon>Poales</taxon>
        <taxon>Poaceae</taxon>
        <taxon>BOP clade</taxon>
        <taxon>Pooideae</taxon>
        <taxon>Triticodae</taxon>
        <taxon>Triticeae</taxon>
        <taxon>Triticinae</taxon>
        <taxon>Triticum</taxon>
    </lineage>
</organism>
<dbReference type="EMBL" id="KD116497">
    <property type="protein sequence ID" value="EMS59819.1"/>
    <property type="molecule type" value="Genomic_DNA"/>
</dbReference>